<evidence type="ECO:0000256" key="1">
    <source>
        <dbReference type="ARBA" id="ARBA00004429"/>
    </source>
</evidence>
<proteinExistence type="inferred from homology"/>
<protein>
    <recommendedName>
        <fullName evidence="12">Trk system potassium uptake protein</fullName>
    </recommendedName>
</protein>
<dbReference type="PANTHER" id="PTHR32024">
    <property type="entry name" value="TRK SYSTEM POTASSIUM UPTAKE PROTEIN TRKG-RELATED"/>
    <property type="match status" value="1"/>
</dbReference>
<keyword evidence="5 12" id="KW-0997">Cell inner membrane</keyword>
<dbReference type="Proteomes" id="UP001431449">
    <property type="component" value="Unassembled WGS sequence"/>
</dbReference>
<evidence type="ECO:0000313" key="14">
    <source>
        <dbReference type="EMBL" id="MCK7592409.1"/>
    </source>
</evidence>
<evidence type="ECO:0000256" key="10">
    <source>
        <dbReference type="ARBA" id="ARBA00023065"/>
    </source>
</evidence>
<dbReference type="PANTHER" id="PTHR32024:SF2">
    <property type="entry name" value="TRK SYSTEM POTASSIUM UPTAKE PROTEIN TRKG-RELATED"/>
    <property type="match status" value="1"/>
</dbReference>
<keyword evidence="3 12" id="KW-0813">Transport</keyword>
<name>A0ABT0GE24_9GAMM</name>
<comment type="subcellular location">
    <subcellularLocation>
        <location evidence="1 12">Cell inner membrane</location>
        <topology evidence="1 12">Multi-pass membrane protein</topology>
    </subcellularLocation>
</comment>
<keyword evidence="8 12" id="KW-0630">Potassium</keyword>
<feature type="transmembrane region" description="Helical" evidence="13">
    <location>
        <begin position="44"/>
        <end position="63"/>
    </location>
</feature>
<evidence type="ECO:0000256" key="11">
    <source>
        <dbReference type="ARBA" id="ARBA00023136"/>
    </source>
</evidence>
<comment type="function">
    <text evidence="12">Low-affinity potassium transport system. Interacts with Trk system potassium uptake protein TrkA.</text>
</comment>
<feature type="transmembrane region" description="Helical" evidence="13">
    <location>
        <begin position="340"/>
        <end position="359"/>
    </location>
</feature>
<evidence type="ECO:0000256" key="12">
    <source>
        <dbReference type="PIRNR" id="PIRNR006247"/>
    </source>
</evidence>
<dbReference type="InterPro" id="IPR003445">
    <property type="entry name" value="Cat_transpt"/>
</dbReference>
<keyword evidence="11 12" id="KW-0472">Membrane</keyword>
<keyword evidence="10 12" id="KW-0406">Ion transport</keyword>
<feature type="transmembrane region" description="Helical" evidence="13">
    <location>
        <begin position="189"/>
        <end position="208"/>
    </location>
</feature>
<evidence type="ECO:0000256" key="8">
    <source>
        <dbReference type="ARBA" id="ARBA00022958"/>
    </source>
</evidence>
<feature type="transmembrane region" description="Helical" evidence="13">
    <location>
        <begin position="281"/>
        <end position="301"/>
    </location>
</feature>
<keyword evidence="6 12" id="KW-0633">Potassium transport</keyword>
<keyword evidence="4 12" id="KW-1003">Cell membrane</keyword>
<dbReference type="InterPro" id="IPR004772">
    <property type="entry name" value="TrkH"/>
</dbReference>
<organism evidence="14 15">
    <name type="scientific">Pseudomarimonas salicorniae</name>
    <dbReference type="NCBI Taxonomy" id="2933270"/>
    <lineage>
        <taxon>Bacteria</taxon>
        <taxon>Pseudomonadati</taxon>
        <taxon>Pseudomonadota</taxon>
        <taxon>Gammaproteobacteria</taxon>
        <taxon>Lysobacterales</taxon>
        <taxon>Lysobacteraceae</taxon>
        <taxon>Pseudomarimonas</taxon>
    </lineage>
</organism>
<comment type="caution">
    <text evidence="14">The sequence shown here is derived from an EMBL/GenBank/DDBJ whole genome shotgun (WGS) entry which is preliminary data.</text>
</comment>
<evidence type="ECO:0000256" key="13">
    <source>
        <dbReference type="SAM" id="Phobius"/>
    </source>
</evidence>
<feature type="transmembrane region" description="Helical" evidence="13">
    <location>
        <begin position="398"/>
        <end position="420"/>
    </location>
</feature>
<evidence type="ECO:0000256" key="4">
    <source>
        <dbReference type="ARBA" id="ARBA00022475"/>
    </source>
</evidence>
<dbReference type="EMBL" id="JALNMH010000001">
    <property type="protein sequence ID" value="MCK7592409.1"/>
    <property type="molecule type" value="Genomic_DNA"/>
</dbReference>
<feature type="transmembrane region" description="Helical" evidence="13">
    <location>
        <begin position="75"/>
        <end position="97"/>
    </location>
</feature>
<keyword evidence="9 13" id="KW-1133">Transmembrane helix</keyword>
<evidence type="ECO:0000256" key="7">
    <source>
        <dbReference type="ARBA" id="ARBA00022692"/>
    </source>
</evidence>
<dbReference type="PIRSF" id="PIRSF006247">
    <property type="entry name" value="TrkH"/>
    <property type="match status" value="1"/>
</dbReference>
<feature type="transmembrane region" description="Helical" evidence="13">
    <location>
        <begin position="138"/>
        <end position="158"/>
    </location>
</feature>
<evidence type="ECO:0000256" key="5">
    <source>
        <dbReference type="ARBA" id="ARBA00022519"/>
    </source>
</evidence>
<gene>
    <name evidence="14" type="ORF">M0G41_01850</name>
</gene>
<evidence type="ECO:0000256" key="6">
    <source>
        <dbReference type="ARBA" id="ARBA00022538"/>
    </source>
</evidence>
<accession>A0ABT0GE24</accession>
<dbReference type="RefSeq" id="WP_248204559.1">
    <property type="nucleotide sequence ID" value="NZ_JALNMH010000001.1"/>
</dbReference>
<evidence type="ECO:0000256" key="2">
    <source>
        <dbReference type="ARBA" id="ARBA00009137"/>
    </source>
</evidence>
<reference evidence="14" key="1">
    <citation type="submission" date="2022-04" db="EMBL/GenBank/DDBJ databases">
        <title>Lysobacter sp. CAU 1642 isolated from sea sand.</title>
        <authorList>
            <person name="Kim W."/>
        </authorList>
    </citation>
    <scope>NUCLEOTIDE SEQUENCE</scope>
    <source>
        <strain evidence="14">CAU 1642</strain>
    </source>
</reference>
<comment type="similarity">
    <text evidence="2 12">Belongs to the TrkH potassium transport family.</text>
</comment>
<evidence type="ECO:0000313" key="15">
    <source>
        <dbReference type="Proteomes" id="UP001431449"/>
    </source>
</evidence>
<feature type="transmembrane region" description="Helical" evidence="13">
    <location>
        <begin position="458"/>
        <end position="481"/>
    </location>
</feature>
<dbReference type="Pfam" id="PF02386">
    <property type="entry name" value="TrkH"/>
    <property type="match status" value="1"/>
</dbReference>
<keyword evidence="7 13" id="KW-0812">Transmembrane</keyword>
<evidence type="ECO:0000256" key="9">
    <source>
        <dbReference type="ARBA" id="ARBA00022989"/>
    </source>
</evidence>
<sequence length="488" mass="52460">MLESLPLRLKAMLRVLGVIIALSSFSKLPPALLAVALGEDTAHVFFSSFALTAALGALLWWPFRQVHYELRLRDGFLIVTLTWLLASLVSSLPFMYAPPNLSFTAAMFEATSGLTTTGATIIVGLDELPKSVLFYRQFLQFIGGMGVVVLSVAILPMLKIGGTQLFRAESGGMTRDTKLTPRIADTAKALWGVYIGLNLLCALAFWAGGMNLFDAVCHAMATISTAGFSPYDASFGHFDSDLLEWIAVVFMLVGGINFGLHFLAWRRATMGVFFTDSELKAFLRIVGVVSVVVGLILFLGGDFESPYDAFRHATFQVVSNITTTGFATTGFSAWSGMAPLLLVGLAIIGGCAGSTTSGLKIARVVMLMRQGYREVKQLVHPRGRFLVKMGGRPVSESVVLSVSGFIALWMFCFIAMVLAMNATGLDILSSFGATVATFANLGPGLGDVASNFADVNGVAVWLGTFGMLLGRLEVFSVLVLLTPSFWRE</sequence>
<feature type="transmembrane region" description="Helical" evidence="13">
    <location>
        <begin position="242"/>
        <end position="260"/>
    </location>
</feature>
<keyword evidence="15" id="KW-1185">Reference proteome</keyword>
<evidence type="ECO:0000256" key="3">
    <source>
        <dbReference type="ARBA" id="ARBA00022448"/>
    </source>
</evidence>